<reference evidence="10" key="3">
    <citation type="submission" date="2025-09" db="UniProtKB">
        <authorList>
            <consortium name="Ensembl"/>
        </authorList>
    </citation>
    <scope>IDENTIFICATION</scope>
</reference>
<dbReference type="HOGENOM" id="CLU_079661_0_0_1"/>
<evidence type="ECO:0000256" key="7">
    <source>
        <dbReference type="ARBA" id="ARBA00023288"/>
    </source>
</evidence>
<name>H3C1F7_TETNG</name>
<evidence type="ECO:0000256" key="9">
    <source>
        <dbReference type="SAM" id="Coils"/>
    </source>
</evidence>
<protein>
    <recommendedName>
        <fullName evidence="12">Coiled-coil domain containing 69</fullName>
    </recommendedName>
</protein>
<dbReference type="FunCoup" id="H3C1F7">
    <property type="interactions" value="12"/>
</dbReference>
<dbReference type="Proteomes" id="UP000007303">
    <property type="component" value="Unassembled WGS sequence"/>
</dbReference>
<sequence length="259" mass="30339">NELRRWSAGPPDVYLEKQLEQLEWQRRTLREVLSASGNAERAELLKQHADEEASTLLLSLLDKVKTETVADLNVAHERRSKAAAEGYEQREAELKRRHQEEKTQLGEEFRAAEDALKAELQQLWAELQDYNQLKRRVQDSSFNRDLQRNIQARGSPGAFWESEQESLVFVIEMKSEQVQEQSRRLQNMEALTQVQKNQALEDQMVQLLQQNEDLQVRSDNSQTLVQQLWKEQQELKEALERQTAVSQNLSQEKEQLIFK</sequence>
<evidence type="ECO:0000313" key="11">
    <source>
        <dbReference type="Proteomes" id="UP000007303"/>
    </source>
</evidence>
<dbReference type="GO" id="GO:0005737">
    <property type="term" value="C:cytoplasm"/>
    <property type="evidence" value="ECO:0007669"/>
    <property type="project" value="TreeGrafter"/>
</dbReference>
<keyword evidence="11" id="KW-1185">Reference proteome</keyword>
<dbReference type="PANTHER" id="PTHR24200">
    <property type="entry name" value="TOUCAN, ISOFORM A"/>
    <property type="match status" value="1"/>
</dbReference>
<evidence type="ECO:0000256" key="5">
    <source>
        <dbReference type="ARBA" id="ARBA00023054"/>
    </source>
</evidence>
<evidence type="ECO:0000256" key="8">
    <source>
        <dbReference type="ARBA" id="ARBA00038407"/>
    </source>
</evidence>
<keyword evidence="3" id="KW-0963">Cytoplasm</keyword>
<keyword evidence="7" id="KW-0449">Lipoprotein</keyword>
<accession>H3C1F7</accession>
<evidence type="ECO:0000256" key="3">
    <source>
        <dbReference type="ARBA" id="ARBA00022490"/>
    </source>
</evidence>
<keyword evidence="5 9" id="KW-0175">Coiled coil</keyword>
<evidence type="ECO:0000256" key="1">
    <source>
        <dbReference type="ARBA" id="ARBA00004186"/>
    </source>
</evidence>
<dbReference type="GO" id="GO:0005819">
    <property type="term" value="C:spindle"/>
    <property type="evidence" value="ECO:0007669"/>
    <property type="project" value="UniProtKB-SubCell"/>
</dbReference>
<dbReference type="GO" id="GO:0008017">
    <property type="term" value="F:microtubule binding"/>
    <property type="evidence" value="ECO:0007669"/>
    <property type="project" value="TreeGrafter"/>
</dbReference>
<feature type="coiled-coil region" evidence="9">
    <location>
        <begin position="171"/>
        <end position="255"/>
    </location>
</feature>
<evidence type="ECO:0000256" key="4">
    <source>
        <dbReference type="ARBA" id="ARBA00022707"/>
    </source>
</evidence>
<reference evidence="11" key="1">
    <citation type="journal article" date="2004" name="Nature">
        <title>Genome duplication in the teleost fish Tetraodon nigroviridis reveals the early vertebrate proto-karyotype.</title>
        <authorList>
            <person name="Jaillon O."/>
            <person name="Aury J.-M."/>
            <person name="Brunet F."/>
            <person name="Petit J.-L."/>
            <person name="Stange-Thomann N."/>
            <person name="Mauceli E."/>
            <person name="Bouneau L."/>
            <person name="Fischer C."/>
            <person name="Ozouf-Costaz C."/>
            <person name="Bernot A."/>
            <person name="Nicaud S."/>
            <person name="Jaffe D."/>
            <person name="Fisher S."/>
            <person name="Lutfalla G."/>
            <person name="Dossat C."/>
            <person name="Segurens B."/>
            <person name="Dasilva C."/>
            <person name="Salanoubat M."/>
            <person name="Levy M."/>
            <person name="Boudet N."/>
            <person name="Castellano S."/>
            <person name="Anthouard V."/>
            <person name="Jubin C."/>
            <person name="Castelli V."/>
            <person name="Katinka M."/>
            <person name="Vacherie B."/>
            <person name="Biemont C."/>
            <person name="Skalli Z."/>
            <person name="Cattolico L."/>
            <person name="Poulain J."/>
            <person name="De Berardinis V."/>
            <person name="Cruaud C."/>
            <person name="Duprat S."/>
            <person name="Brottier P."/>
            <person name="Coutanceau J.-P."/>
            <person name="Gouzy J."/>
            <person name="Parra G."/>
            <person name="Lardier G."/>
            <person name="Chapple C."/>
            <person name="McKernan K.J."/>
            <person name="McEwan P."/>
            <person name="Bosak S."/>
            <person name="Kellis M."/>
            <person name="Volff J.-N."/>
            <person name="Guigo R."/>
            <person name="Zody M.C."/>
            <person name="Mesirov J."/>
            <person name="Lindblad-Toh K."/>
            <person name="Birren B."/>
            <person name="Nusbaum C."/>
            <person name="Kahn D."/>
            <person name="Robinson-Rechavi M."/>
            <person name="Laudet V."/>
            <person name="Schachter V."/>
            <person name="Quetier F."/>
            <person name="Saurin W."/>
            <person name="Scarpelli C."/>
            <person name="Wincker P."/>
            <person name="Lander E.S."/>
            <person name="Weissenbach J."/>
            <person name="Roest Crollius H."/>
        </authorList>
    </citation>
    <scope>NUCLEOTIDE SEQUENCE [LARGE SCALE GENOMIC DNA]</scope>
</reference>
<evidence type="ECO:0000313" key="10">
    <source>
        <dbReference type="Ensembl" id="ENSTNIP00000002073.1"/>
    </source>
</evidence>
<dbReference type="GO" id="GO:0030496">
    <property type="term" value="C:midbody"/>
    <property type="evidence" value="ECO:0007669"/>
    <property type="project" value="UniProtKB-SubCell"/>
</dbReference>
<dbReference type="GeneTree" id="ENSGT00950000183026"/>
<feature type="coiled-coil region" evidence="9">
    <location>
        <begin position="84"/>
        <end position="115"/>
    </location>
</feature>
<evidence type="ECO:0008006" key="12">
    <source>
        <dbReference type="Google" id="ProtNLM"/>
    </source>
</evidence>
<dbReference type="STRING" id="99883.ENSTNIP00000002073"/>
<dbReference type="OMA" id="DSCPTIH"/>
<keyword evidence="4" id="KW-0519">Myristate</keyword>
<proteinExistence type="inferred from homology"/>
<reference evidence="10" key="2">
    <citation type="submission" date="2025-08" db="UniProtKB">
        <authorList>
            <consortium name="Ensembl"/>
        </authorList>
    </citation>
    <scope>IDENTIFICATION</scope>
</reference>
<dbReference type="InterPro" id="IPR051293">
    <property type="entry name" value="MTUS1/CCDC69"/>
</dbReference>
<dbReference type="GO" id="GO:0005634">
    <property type="term" value="C:nucleus"/>
    <property type="evidence" value="ECO:0007669"/>
    <property type="project" value="TreeGrafter"/>
</dbReference>
<dbReference type="AlphaFoldDB" id="H3C1F7"/>
<keyword evidence="6" id="KW-0206">Cytoskeleton</keyword>
<dbReference type="PANTHER" id="PTHR24200:SF6">
    <property type="entry name" value="COILED-COIL DOMAIN-CONTAINING PROTEIN 69"/>
    <property type="match status" value="1"/>
</dbReference>
<evidence type="ECO:0000256" key="2">
    <source>
        <dbReference type="ARBA" id="ARBA00004214"/>
    </source>
</evidence>
<comment type="similarity">
    <text evidence="8">Belongs to the CCDC69 family.</text>
</comment>
<dbReference type="InParanoid" id="H3C1F7"/>
<comment type="subcellular location">
    <subcellularLocation>
        <location evidence="1">Cytoplasm</location>
        <location evidence="1">Cytoskeleton</location>
        <location evidence="1">Spindle</location>
    </subcellularLocation>
    <subcellularLocation>
        <location evidence="2">Midbody</location>
    </subcellularLocation>
</comment>
<dbReference type="Ensembl" id="ENSTNIT00000002165.1">
    <property type="protein sequence ID" value="ENSTNIP00000002073.1"/>
    <property type="gene ID" value="ENSTNIG00000000748.1"/>
</dbReference>
<evidence type="ECO:0000256" key="6">
    <source>
        <dbReference type="ARBA" id="ARBA00023212"/>
    </source>
</evidence>
<organism evidence="10 11">
    <name type="scientific">Tetraodon nigroviridis</name>
    <name type="common">Spotted green pufferfish</name>
    <name type="synonym">Chelonodon nigroviridis</name>
    <dbReference type="NCBI Taxonomy" id="99883"/>
    <lineage>
        <taxon>Eukaryota</taxon>
        <taxon>Metazoa</taxon>
        <taxon>Chordata</taxon>
        <taxon>Craniata</taxon>
        <taxon>Vertebrata</taxon>
        <taxon>Euteleostomi</taxon>
        <taxon>Actinopterygii</taxon>
        <taxon>Neopterygii</taxon>
        <taxon>Teleostei</taxon>
        <taxon>Neoteleostei</taxon>
        <taxon>Acanthomorphata</taxon>
        <taxon>Eupercaria</taxon>
        <taxon>Tetraodontiformes</taxon>
        <taxon>Tetradontoidea</taxon>
        <taxon>Tetraodontidae</taxon>
        <taxon>Tetraodon</taxon>
    </lineage>
</organism>